<name>A0A2C1LQ30_BACCE</name>
<dbReference type="Gene3D" id="3.40.30.10">
    <property type="entry name" value="Glutaredoxin"/>
    <property type="match status" value="1"/>
</dbReference>
<evidence type="ECO:0000313" key="3">
    <source>
        <dbReference type="EMBL" id="PGT99844.1"/>
    </source>
</evidence>
<evidence type="ECO:0000313" key="4">
    <source>
        <dbReference type="Proteomes" id="UP000225766"/>
    </source>
</evidence>
<comment type="caution">
    <text evidence="3">The sequence shown here is derived from an EMBL/GenBank/DDBJ whole genome shotgun (WGS) entry which is preliminary data.</text>
</comment>
<dbReference type="Proteomes" id="UP000225766">
    <property type="component" value="Unassembled WGS sequence"/>
</dbReference>
<evidence type="ECO:0000259" key="2">
    <source>
        <dbReference type="Pfam" id="PF13098"/>
    </source>
</evidence>
<feature type="domain" description="Thioredoxin-like fold" evidence="2">
    <location>
        <begin position="52"/>
        <end position="138"/>
    </location>
</feature>
<keyword evidence="1" id="KW-1133">Transmembrane helix</keyword>
<dbReference type="Pfam" id="PF13098">
    <property type="entry name" value="Thioredoxin_2"/>
    <property type="match status" value="1"/>
</dbReference>
<organism evidence="3 4">
    <name type="scientific">Bacillus cereus</name>
    <dbReference type="NCBI Taxonomy" id="1396"/>
    <lineage>
        <taxon>Bacteria</taxon>
        <taxon>Bacillati</taxon>
        <taxon>Bacillota</taxon>
        <taxon>Bacilli</taxon>
        <taxon>Bacillales</taxon>
        <taxon>Bacillaceae</taxon>
        <taxon>Bacillus</taxon>
        <taxon>Bacillus cereus group</taxon>
    </lineage>
</organism>
<accession>A0A2C1LQ30</accession>
<feature type="transmembrane region" description="Helical" evidence="1">
    <location>
        <begin position="12"/>
        <end position="30"/>
    </location>
</feature>
<dbReference type="SUPFAM" id="SSF52833">
    <property type="entry name" value="Thioredoxin-like"/>
    <property type="match status" value="1"/>
</dbReference>
<protein>
    <recommendedName>
        <fullName evidence="2">Thioredoxin-like fold domain-containing protein</fullName>
    </recommendedName>
</protein>
<keyword evidence="1" id="KW-0472">Membrane</keyword>
<dbReference type="InterPro" id="IPR012336">
    <property type="entry name" value="Thioredoxin-like_fold"/>
</dbReference>
<keyword evidence="1" id="KW-0812">Transmembrane</keyword>
<dbReference type="EMBL" id="NUMG01000025">
    <property type="protein sequence ID" value="PGT99844.1"/>
    <property type="molecule type" value="Genomic_DNA"/>
</dbReference>
<dbReference type="CDD" id="cd02947">
    <property type="entry name" value="TRX_family"/>
    <property type="match status" value="1"/>
</dbReference>
<evidence type="ECO:0000256" key="1">
    <source>
        <dbReference type="SAM" id="Phobius"/>
    </source>
</evidence>
<dbReference type="InterPro" id="IPR036249">
    <property type="entry name" value="Thioredoxin-like_sf"/>
</dbReference>
<reference evidence="3 4" key="1">
    <citation type="submission" date="2017-09" db="EMBL/GenBank/DDBJ databases">
        <title>Large-scale bioinformatics analysis of Bacillus genomes uncovers conserved roles of natural products in bacterial physiology.</title>
        <authorList>
            <consortium name="Agbiome Team Llc"/>
            <person name="Bleich R.M."/>
            <person name="Grubbs K.J."/>
            <person name="Santa Maria K.C."/>
            <person name="Allen S.E."/>
            <person name="Farag S."/>
            <person name="Shank E.A."/>
            <person name="Bowers A."/>
        </authorList>
    </citation>
    <scope>NUCLEOTIDE SEQUENCE [LARGE SCALE GENOMIC DNA]</scope>
    <source>
        <strain evidence="3 4">AFS040105</strain>
    </source>
</reference>
<gene>
    <name evidence="3" type="ORF">COD19_18090</name>
</gene>
<dbReference type="AlphaFoldDB" id="A0A2C1LQ30"/>
<sequence>MYLLGGFILKKNIIITAIVFLIAASIFYVYQGSKSPSNYVKSDLAKAEEIIKAKENVAVFYTQKKCDWCKKTDGVLQPLLIENKDIKLYVVDVSIKKNRAAWKSEKLDGTPTIIRYENGIEAERILGFYDKEKYLKLLSKVEK</sequence>
<proteinExistence type="predicted"/>